<dbReference type="GeneID" id="36287750"/>
<keyword evidence="3 7" id="KW-0479">Metal-binding</keyword>
<dbReference type="InterPro" id="IPR036396">
    <property type="entry name" value="Cyt_P450_sf"/>
</dbReference>
<comment type="similarity">
    <text evidence="2 7">Belongs to the cytochrome P450 family.</text>
</comment>
<dbReference type="GO" id="GO:0016705">
    <property type="term" value="F:oxidoreductase activity, acting on paired donors, with incorporation or reduction of molecular oxygen"/>
    <property type="evidence" value="ECO:0007669"/>
    <property type="project" value="InterPro"/>
</dbReference>
<dbReference type="GO" id="GO:0020037">
    <property type="term" value="F:heme binding"/>
    <property type="evidence" value="ECO:0007669"/>
    <property type="project" value="InterPro"/>
</dbReference>
<dbReference type="InterPro" id="IPR047146">
    <property type="entry name" value="Cyt_P450_E_CYP52_fungi"/>
</dbReference>
<comment type="cofactor">
    <cofactor evidence="1">
        <name>heme</name>
        <dbReference type="ChEBI" id="CHEBI:30413"/>
    </cofactor>
</comment>
<dbReference type="OrthoDB" id="3433236at2759"/>
<dbReference type="InterPro" id="IPR001128">
    <property type="entry name" value="Cyt_P450"/>
</dbReference>
<dbReference type="RefSeq" id="XP_024322708.1">
    <property type="nucleotide sequence ID" value="XM_024468308.1"/>
</dbReference>
<dbReference type="Gene3D" id="1.10.630.10">
    <property type="entry name" value="Cytochrome P450"/>
    <property type="match status" value="1"/>
</dbReference>
<dbReference type="InterPro" id="IPR017972">
    <property type="entry name" value="Cyt_P450_CS"/>
</dbReference>
<dbReference type="EMBL" id="KV441400">
    <property type="protein sequence ID" value="OAF57419.1"/>
    <property type="molecule type" value="Genomic_DNA"/>
</dbReference>
<accession>A0A177A596</accession>
<organism evidence="8">
    <name type="scientific">Pseudogymnoascus destructans</name>
    <dbReference type="NCBI Taxonomy" id="655981"/>
    <lineage>
        <taxon>Eukaryota</taxon>
        <taxon>Fungi</taxon>
        <taxon>Dikarya</taxon>
        <taxon>Ascomycota</taxon>
        <taxon>Pezizomycotina</taxon>
        <taxon>Leotiomycetes</taxon>
        <taxon>Thelebolales</taxon>
        <taxon>Thelebolaceae</taxon>
        <taxon>Pseudogymnoascus</taxon>
    </lineage>
</organism>
<name>A0A177A596_9PEZI</name>
<evidence type="ECO:0000256" key="2">
    <source>
        <dbReference type="ARBA" id="ARBA00010617"/>
    </source>
</evidence>
<protein>
    <submittedName>
        <fullName evidence="8">Uncharacterized protein</fullName>
    </submittedName>
</protein>
<dbReference type="PANTHER" id="PTHR24287">
    <property type="entry name" value="P450, PUTATIVE (EUROFUNG)-RELATED"/>
    <property type="match status" value="1"/>
</dbReference>
<evidence type="ECO:0000256" key="4">
    <source>
        <dbReference type="ARBA" id="ARBA00023002"/>
    </source>
</evidence>
<dbReference type="GO" id="GO:0004497">
    <property type="term" value="F:monooxygenase activity"/>
    <property type="evidence" value="ECO:0007669"/>
    <property type="project" value="UniProtKB-KW"/>
</dbReference>
<keyword evidence="5 7" id="KW-0408">Iron</keyword>
<dbReference type="PANTHER" id="PTHR24287:SF18">
    <property type="entry name" value="CYTOCHROME P450 MONOOXYGENASE APDE-RELATED"/>
    <property type="match status" value="1"/>
</dbReference>
<evidence type="ECO:0000313" key="8">
    <source>
        <dbReference type="EMBL" id="OAF57419.1"/>
    </source>
</evidence>
<dbReference type="eggNOG" id="KOG0158">
    <property type="taxonomic scope" value="Eukaryota"/>
</dbReference>
<dbReference type="Pfam" id="PF00067">
    <property type="entry name" value="p450"/>
    <property type="match status" value="1"/>
</dbReference>
<evidence type="ECO:0000256" key="7">
    <source>
        <dbReference type="RuleBase" id="RU000461"/>
    </source>
</evidence>
<dbReference type="GO" id="GO:0005506">
    <property type="term" value="F:iron ion binding"/>
    <property type="evidence" value="ECO:0007669"/>
    <property type="project" value="InterPro"/>
</dbReference>
<dbReference type="AlphaFoldDB" id="A0A177A596"/>
<dbReference type="VEuPathDB" id="FungiDB:GMDG_08208"/>
<keyword evidence="6 7" id="KW-0503">Monooxygenase</keyword>
<evidence type="ECO:0000256" key="5">
    <source>
        <dbReference type="ARBA" id="ARBA00023004"/>
    </source>
</evidence>
<evidence type="ECO:0000256" key="6">
    <source>
        <dbReference type="ARBA" id="ARBA00023033"/>
    </source>
</evidence>
<dbReference type="PROSITE" id="PS00086">
    <property type="entry name" value="CYTOCHROME_P450"/>
    <property type="match status" value="1"/>
</dbReference>
<gene>
    <name evidence="8" type="ORF">VC83_04679</name>
</gene>
<dbReference type="Proteomes" id="UP000077154">
    <property type="component" value="Unassembled WGS sequence"/>
</dbReference>
<keyword evidence="4 7" id="KW-0560">Oxidoreductase</keyword>
<keyword evidence="7" id="KW-0349">Heme</keyword>
<proteinExistence type="inferred from homology"/>
<evidence type="ECO:0000256" key="1">
    <source>
        <dbReference type="ARBA" id="ARBA00001971"/>
    </source>
</evidence>
<dbReference type="SUPFAM" id="SSF48264">
    <property type="entry name" value="Cytochrome P450"/>
    <property type="match status" value="1"/>
</dbReference>
<reference evidence="8" key="1">
    <citation type="submission" date="2016-03" db="EMBL/GenBank/DDBJ databases">
        <title>Updated assembly of Pseudogymnoascus destructans, the fungus causing white-nose syndrome of bats.</title>
        <authorList>
            <person name="Palmer J.M."/>
            <person name="Drees K.P."/>
            <person name="Foster J.T."/>
            <person name="Lindner D.L."/>
        </authorList>
    </citation>
    <scope>NUCLEOTIDE SEQUENCE [LARGE SCALE GENOMIC DNA]</scope>
    <source>
        <strain evidence="8">20631-21</strain>
    </source>
</reference>
<sequence>MYTMHRRPDLYGMDAELFRPERWDEQMALSQNETDSKWGYLPFNGGPRICLGMDFALTEAAYTIVRIIQKFPTIKLPEGEPVELVGVEKQKITMVMSITGGCNVELRQ</sequence>
<evidence type="ECO:0000256" key="3">
    <source>
        <dbReference type="ARBA" id="ARBA00022723"/>
    </source>
</evidence>